<dbReference type="EMBL" id="BEZZ01000764">
    <property type="protein sequence ID" value="GCC35941.1"/>
    <property type="molecule type" value="Genomic_DNA"/>
</dbReference>
<keyword evidence="7" id="KW-0175">Coiled coil</keyword>
<keyword evidence="2" id="KW-0597">Phosphoprotein</keyword>
<keyword evidence="5" id="KW-0804">Transcription</keyword>
<dbReference type="InterPro" id="IPR052207">
    <property type="entry name" value="Max-like/E-box_TFs"/>
</dbReference>
<dbReference type="OrthoDB" id="6022628at2759"/>
<evidence type="ECO:0000313" key="11">
    <source>
        <dbReference type="Proteomes" id="UP000287033"/>
    </source>
</evidence>
<dbReference type="FunFam" id="4.10.280.10:FF:000028">
    <property type="entry name" value="MLX interacting protein like"/>
    <property type="match status" value="1"/>
</dbReference>
<feature type="compositionally biased region" description="Polar residues" evidence="8">
    <location>
        <begin position="496"/>
        <end position="505"/>
    </location>
</feature>
<keyword evidence="11" id="KW-1185">Reference proteome</keyword>
<feature type="domain" description="BHLH" evidence="9">
    <location>
        <begin position="518"/>
        <end position="572"/>
    </location>
</feature>
<evidence type="ECO:0000259" key="9">
    <source>
        <dbReference type="PROSITE" id="PS50888"/>
    </source>
</evidence>
<dbReference type="STRING" id="137246.A0A401SZZ9"/>
<evidence type="ECO:0000256" key="7">
    <source>
        <dbReference type="SAM" id="Coils"/>
    </source>
</evidence>
<dbReference type="GO" id="GO:0005634">
    <property type="term" value="C:nucleus"/>
    <property type="evidence" value="ECO:0007669"/>
    <property type="project" value="UniProtKB-SubCell"/>
</dbReference>
<name>A0A401SZZ9_CHIPU</name>
<dbReference type="PANTHER" id="PTHR15741">
    <property type="entry name" value="BASIC HELIX-LOOP-HELIX ZIP TRANSCRIPTION FACTOR"/>
    <property type="match status" value="1"/>
</dbReference>
<gene>
    <name evidence="10" type="ORF">chiPu_0014431</name>
</gene>
<evidence type="ECO:0000256" key="4">
    <source>
        <dbReference type="ARBA" id="ARBA00023125"/>
    </source>
</evidence>
<dbReference type="GO" id="GO:0000981">
    <property type="term" value="F:DNA-binding transcription factor activity, RNA polymerase II-specific"/>
    <property type="evidence" value="ECO:0007669"/>
    <property type="project" value="TreeGrafter"/>
</dbReference>
<dbReference type="OMA" id="QYKRWRH"/>
<evidence type="ECO:0000256" key="3">
    <source>
        <dbReference type="ARBA" id="ARBA00023015"/>
    </source>
</evidence>
<keyword evidence="4" id="KW-0238">DNA-binding</keyword>
<reference evidence="10 11" key="1">
    <citation type="journal article" date="2018" name="Nat. Ecol. Evol.">
        <title>Shark genomes provide insights into elasmobranch evolution and the origin of vertebrates.</title>
        <authorList>
            <person name="Hara Y"/>
            <person name="Yamaguchi K"/>
            <person name="Onimaru K"/>
            <person name="Kadota M"/>
            <person name="Koyanagi M"/>
            <person name="Keeley SD"/>
            <person name="Tatsumi K"/>
            <person name="Tanaka K"/>
            <person name="Motone F"/>
            <person name="Kageyama Y"/>
            <person name="Nozu R"/>
            <person name="Adachi N"/>
            <person name="Nishimura O"/>
            <person name="Nakagawa R"/>
            <person name="Tanegashima C"/>
            <person name="Kiyatake I"/>
            <person name="Matsumoto R"/>
            <person name="Murakumo K"/>
            <person name="Nishida K"/>
            <person name="Terakita A"/>
            <person name="Kuratani S"/>
            <person name="Sato K"/>
            <person name="Hyodo S Kuraku.S."/>
        </authorList>
    </citation>
    <scope>NUCLEOTIDE SEQUENCE [LARGE SCALE GENOMIC DNA]</scope>
</reference>
<keyword evidence="6" id="KW-0539">Nucleus</keyword>
<feature type="region of interest" description="Disordered" evidence="8">
    <location>
        <begin position="483"/>
        <end position="509"/>
    </location>
</feature>
<evidence type="ECO:0000313" key="10">
    <source>
        <dbReference type="EMBL" id="GCC35941.1"/>
    </source>
</evidence>
<dbReference type="SUPFAM" id="SSF47459">
    <property type="entry name" value="HLH, helix-loop-helix DNA-binding domain"/>
    <property type="match status" value="1"/>
</dbReference>
<dbReference type="GO" id="GO:0000978">
    <property type="term" value="F:RNA polymerase II cis-regulatory region sequence-specific DNA binding"/>
    <property type="evidence" value="ECO:0007669"/>
    <property type="project" value="TreeGrafter"/>
</dbReference>
<dbReference type="SMART" id="SM00353">
    <property type="entry name" value="HLH"/>
    <property type="match status" value="1"/>
</dbReference>
<dbReference type="InterPro" id="IPR036638">
    <property type="entry name" value="HLH_DNA-bd_sf"/>
</dbReference>
<dbReference type="PROSITE" id="PS50888">
    <property type="entry name" value="BHLH"/>
    <property type="match status" value="1"/>
</dbReference>
<comment type="subcellular location">
    <subcellularLocation>
        <location evidence="1">Nucleus</location>
    </subcellularLocation>
</comment>
<dbReference type="PANTHER" id="PTHR15741:SF41">
    <property type="entry name" value="CARBOHYDRATE-RESPONSIVE ELEMENT-BINDING PROTEIN-LIKE"/>
    <property type="match status" value="1"/>
</dbReference>
<dbReference type="Pfam" id="PF00010">
    <property type="entry name" value="HLH"/>
    <property type="match status" value="1"/>
</dbReference>
<sequence>VQKRKNPVCGFVTPLEGSEADEHRKPKAIVLEGNYWKRQIEVVIKEYHKWRIYFKKRLSKNNDGGLSSPRKDNITKNVQKWSSEALKDSIAMEEGEPILCDFDDLFSDISDTLFTMMEKTKPWPNAVYTSNADIIQPDLTPLQPNLDGLLDVQGLFTGPHHPHSANSFPEHSHLSNLSTNPFGAVTYTVPAENMLHGNQHPQVDILSDTGFTLTINTAAISNQIFPGSTVSVDSHNATSGSKFQPPAYYEQRQGYLFPDSITAQSPSCCSTMLPEPSSTVISQQEPLPCPRPLQNPKYQSGTDMFPPVTTGSALSPFTQQCSALRLPPAMTLSPSDTGPSSSGTVPSMQLQQVTLPQVQSLRFAPKWEHKSVNPEEESFPSTASSQTQDLMPLLSAEKYEDGPLAQFRHDFVPSPSSCPTSALSEFPGTTLMKQAEHILLEPPAQSSPSYSVPHVYPTAKRLSPSSNCSEKIPSFSLPGHKCGSGKLSLTDPGEQESVTQSPRSTANRKKLQTNKFVTRRIIHISAEQKRRFNIKLGFDTLHSLVTSLDSQPAVKVSKATTLQKTAAYITKLQQEQAQTRKEAQRIREDIEKINAAINIYQQQLPATGVPITQQRFRQMREMFNEYVRERTLCNWKFWIFSFIIRPLFESFNGMVSTSSLDDLYQSALAWLEQHCSLPALRLSVLNSLRQLSTSTSILTDPSLVPEQAIVAMRNPSRS</sequence>
<accession>A0A401SZZ9</accession>
<protein>
    <recommendedName>
        <fullName evidence="9">BHLH domain-containing protein</fullName>
    </recommendedName>
</protein>
<evidence type="ECO:0000256" key="2">
    <source>
        <dbReference type="ARBA" id="ARBA00022553"/>
    </source>
</evidence>
<comment type="caution">
    <text evidence="10">The sequence shown here is derived from an EMBL/GenBank/DDBJ whole genome shotgun (WGS) entry which is preliminary data.</text>
</comment>
<dbReference type="Gene3D" id="4.10.280.10">
    <property type="entry name" value="Helix-loop-helix DNA-binding domain"/>
    <property type="match status" value="1"/>
</dbReference>
<dbReference type="AlphaFoldDB" id="A0A401SZZ9"/>
<evidence type="ECO:0000256" key="1">
    <source>
        <dbReference type="ARBA" id="ARBA00004123"/>
    </source>
</evidence>
<dbReference type="InterPro" id="IPR011598">
    <property type="entry name" value="bHLH_dom"/>
</dbReference>
<proteinExistence type="predicted"/>
<dbReference type="Proteomes" id="UP000287033">
    <property type="component" value="Unassembled WGS sequence"/>
</dbReference>
<evidence type="ECO:0000256" key="6">
    <source>
        <dbReference type="ARBA" id="ARBA00023242"/>
    </source>
</evidence>
<feature type="non-terminal residue" evidence="10">
    <location>
        <position position="1"/>
    </location>
</feature>
<feature type="coiled-coil region" evidence="7">
    <location>
        <begin position="569"/>
        <end position="603"/>
    </location>
</feature>
<keyword evidence="3" id="KW-0805">Transcription regulation</keyword>
<organism evidence="10 11">
    <name type="scientific">Chiloscyllium punctatum</name>
    <name type="common">Brownbanded bambooshark</name>
    <name type="synonym">Hemiscyllium punctatum</name>
    <dbReference type="NCBI Taxonomy" id="137246"/>
    <lineage>
        <taxon>Eukaryota</taxon>
        <taxon>Metazoa</taxon>
        <taxon>Chordata</taxon>
        <taxon>Craniata</taxon>
        <taxon>Vertebrata</taxon>
        <taxon>Chondrichthyes</taxon>
        <taxon>Elasmobranchii</taxon>
        <taxon>Galeomorphii</taxon>
        <taxon>Galeoidea</taxon>
        <taxon>Orectolobiformes</taxon>
        <taxon>Hemiscylliidae</taxon>
        <taxon>Chiloscyllium</taxon>
    </lineage>
</organism>
<evidence type="ECO:0000256" key="8">
    <source>
        <dbReference type="SAM" id="MobiDB-lite"/>
    </source>
</evidence>
<dbReference type="GO" id="GO:0046983">
    <property type="term" value="F:protein dimerization activity"/>
    <property type="evidence" value="ECO:0007669"/>
    <property type="project" value="InterPro"/>
</dbReference>
<evidence type="ECO:0000256" key="5">
    <source>
        <dbReference type="ARBA" id="ARBA00023163"/>
    </source>
</evidence>